<dbReference type="GO" id="GO:0006355">
    <property type="term" value="P:regulation of DNA-templated transcription"/>
    <property type="evidence" value="ECO:0007669"/>
    <property type="project" value="InterPro"/>
</dbReference>
<evidence type="ECO:0000256" key="11">
    <source>
        <dbReference type="ARBA" id="ARBA00022830"/>
    </source>
</evidence>
<keyword evidence="11" id="KW-1114">Inhibition of host interferon signaling pathway by virus</keyword>
<evidence type="ECO:0000256" key="16">
    <source>
        <dbReference type="ARBA" id="ARBA00023163"/>
    </source>
</evidence>
<keyword evidence="18" id="KW-0899">Viral immunoevasion</keyword>
<proteinExistence type="inferred from homology"/>
<keyword evidence="13" id="KW-1105">Inhibition of host STAT1 by virus</keyword>
<evidence type="ECO:0000256" key="3">
    <source>
        <dbReference type="ARBA" id="ARBA00019274"/>
    </source>
</evidence>
<evidence type="ECO:0000256" key="2">
    <source>
        <dbReference type="ARBA" id="ARBA00007334"/>
    </source>
</evidence>
<dbReference type="EMBL" id="KX505867">
    <property type="protein sequence ID" value="APG53790.1"/>
    <property type="molecule type" value="Genomic_DNA"/>
</dbReference>
<keyword evidence="19" id="KW-1078">G1/S host cell cycle checkpoint dysregulation by virus</keyword>
<evidence type="ECO:0000256" key="14">
    <source>
        <dbReference type="ARBA" id="ARBA00023015"/>
    </source>
</evidence>
<evidence type="ECO:0000256" key="13">
    <source>
        <dbReference type="ARBA" id="ARBA00022961"/>
    </source>
</evidence>
<keyword evidence="15" id="KW-0010">Activator</keyword>
<keyword evidence="7" id="KW-0945">Host-virus interaction</keyword>
<evidence type="ECO:0000313" key="20">
    <source>
        <dbReference type="EMBL" id="APG53790.1"/>
    </source>
</evidence>
<dbReference type="RefSeq" id="YP_009328897.1">
    <property type="nucleotide sequence ID" value="NC_032105.1"/>
</dbReference>
<keyword evidence="16" id="KW-0804">Transcription</keyword>
<dbReference type="Pfam" id="PF02703">
    <property type="entry name" value="Adeno_E1A"/>
    <property type="match status" value="1"/>
</dbReference>
<evidence type="ECO:0000313" key="21">
    <source>
        <dbReference type="Proteomes" id="UP000201862"/>
    </source>
</evidence>
<evidence type="ECO:0000256" key="15">
    <source>
        <dbReference type="ARBA" id="ARBA00023159"/>
    </source>
</evidence>
<dbReference type="OrthoDB" id="19343at10239"/>
<protein>
    <recommendedName>
        <fullName evidence="3">Early E1A protein</fullName>
    </recommendedName>
</protein>
<dbReference type="GO" id="GO:0044003">
    <property type="term" value="P:symbiont-mediated perturbation of host process"/>
    <property type="evidence" value="ECO:0007669"/>
    <property type="project" value="InterPro"/>
</dbReference>
<evidence type="ECO:0000256" key="9">
    <source>
        <dbReference type="ARBA" id="ARBA00022723"/>
    </source>
</evidence>
<evidence type="ECO:0000256" key="6">
    <source>
        <dbReference type="ARBA" id="ARBA00022562"/>
    </source>
</evidence>
<keyword evidence="6" id="KW-1048">Host nucleus</keyword>
<evidence type="ECO:0000256" key="10">
    <source>
        <dbReference type="ARBA" id="ARBA00022771"/>
    </source>
</evidence>
<comment type="similarity">
    <text evidence="2">Belongs to the adenoviridae E1A protein family.</text>
</comment>
<keyword evidence="14" id="KW-0805">Transcription regulation</keyword>
<keyword evidence="9" id="KW-0479">Metal-binding</keyword>
<keyword evidence="17" id="KW-0922">Interferon antiviral system evasion</keyword>
<keyword evidence="12" id="KW-0862">Zinc</keyword>
<evidence type="ECO:0000256" key="12">
    <source>
        <dbReference type="ARBA" id="ARBA00022833"/>
    </source>
</evidence>
<evidence type="ECO:0000256" key="4">
    <source>
        <dbReference type="ARBA" id="ARBA00022504"/>
    </source>
</evidence>
<dbReference type="InterPro" id="IPR014410">
    <property type="entry name" value="Aden_E1A"/>
</dbReference>
<sequence length="244" mass="27369">MADRQEATLECQREEISLSSAAEPWENMRNRLLSPELPATVAAELLEDIVEGLYGEDSFFISHFSDDLSLHDLYDLDPGNENEEDPLADSVDEFFPDSLLLAAENPVPCVSPIDLTFSPPHSGTMPQLTPQDMDLRCYESMPPVSDEEDNCSSEGITKIMVKNALQVLEEEAASEESFKLDNPEVPGHGCKSCQYHRAKSGEEEVMCSLCYLRLNAAFVYSKFITWGYPKGSMLLLFAYRVFLF</sequence>
<evidence type="ECO:0000256" key="7">
    <source>
        <dbReference type="ARBA" id="ARBA00022581"/>
    </source>
</evidence>
<keyword evidence="10" id="KW-0863">Zinc-finger</keyword>
<keyword evidence="21" id="KW-1185">Reference proteome</keyword>
<evidence type="ECO:0000256" key="5">
    <source>
        <dbReference type="ARBA" id="ARBA00022518"/>
    </source>
</evidence>
<evidence type="ECO:0000256" key="8">
    <source>
        <dbReference type="ARBA" id="ARBA00022632"/>
    </source>
</evidence>
<name>A0A1L3INV8_9ADEN</name>
<keyword evidence="4" id="KW-1121">Modulation of host cell cycle by virus</keyword>
<reference evidence="20" key="1">
    <citation type="journal article" date="2016" name="Virol. J.">
        <title>Isolation and characterization of adenoviruses infecting endangered golden snub-nosed monkeys (Rhinopithecus roxellana).</title>
        <authorList>
            <person name="Tan B."/>
            <person name="Wu L.J."/>
            <person name="Yang X.L."/>
            <person name="Li B."/>
            <person name="Zhang W."/>
            <person name="Lei Y.S."/>
            <person name="Li Y."/>
            <person name="Yang G.X."/>
            <person name="Chen J."/>
            <person name="Chen G."/>
            <person name="Wang H.Z."/>
            <person name="Shi Z.L."/>
        </authorList>
    </citation>
    <scope>NUCLEOTIDE SEQUENCE [LARGE SCALE GENOMIC DNA]</scope>
    <source>
        <strain evidence="20">WIV19</strain>
    </source>
</reference>
<evidence type="ECO:0000256" key="1">
    <source>
        <dbReference type="ARBA" id="ARBA00004147"/>
    </source>
</evidence>
<evidence type="ECO:0000256" key="17">
    <source>
        <dbReference type="ARBA" id="ARBA00023258"/>
    </source>
</evidence>
<evidence type="ECO:0000256" key="19">
    <source>
        <dbReference type="ARBA" id="ARBA00023309"/>
    </source>
</evidence>
<dbReference type="Proteomes" id="UP000201862">
    <property type="component" value="Segment"/>
</dbReference>
<dbReference type="GeneID" id="30522866"/>
<accession>A0A1L3INV8</accession>
<keyword evidence="5" id="KW-0244">Early protein</keyword>
<evidence type="ECO:0000256" key="18">
    <source>
        <dbReference type="ARBA" id="ARBA00023280"/>
    </source>
</evidence>
<dbReference type="KEGG" id="vg:30522866"/>
<comment type="subcellular location">
    <subcellularLocation>
        <location evidence="1">Host nucleus</location>
    </subcellularLocation>
</comment>
<organism evidence="20">
    <name type="scientific">simian adenovirus 55</name>
    <dbReference type="NCBI Taxonomy" id="2848082"/>
    <lineage>
        <taxon>Viruses</taxon>
        <taxon>Varidnaviria</taxon>
        <taxon>Bamfordvirae</taxon>
        <taxon>Preplasmiviricota</taxon>
        <taxon>Polisuviricotina</taxon>
        <taxon>Pharingeaviricetes</taxon>
        <taxon>Rowavirales</taxon>
        <taxon>Adenoviridae</taxon>
        <taxon>Mastadenovirus</taxon>
        <taxon>Mastadenovirus flavi</taxon>
        <taxon>Simian mastadenovirus I</taxon>
    </lineage>
</organism>
<keyword evidence="8" id="KW-1090">Inhibition of host innate immune response by virus</keyword>